<keyword evidence="2" id="KW-1185">Reference proteome</keyword>
<reference evidence="2" key="1">
    <citation type="journal article" date="2019" name="Int. J. Syst. Evol. Microbiol.">
        <title>The Global Catalogue of Microorganisms (GCM) 10K type strain sequencing project: providing services to taxonomists for standard genome sequencing and annotation.</title>
        <authorList>
            <consortium name="The Broad Institute Genomics Platform"/>
            <consortium name="The Broad Institute Genome Sequencing Center for Infectious Disease"/>
            <person name="Wu L."/>
            <person name="Ma J."/>
        </authorList>
    </citation>
    <scope>NUCLEOTIDE SEQUENCE [LARGE SCALE GENOMIC DNA]</scope>
    <source>
        <strain evidence="2">JCM 17975</strain>
    </source>
</reference>
<evidence type="ECO:0000313" key="1">
    <source>
        <dbReference type="EMBL" id="GAA4713231.1"/>
    </source>
</evidence>
<sequence>MIPQVSALVKDLRGIIADTAGITRRMLVPSGESGEAFRGSVARRGYDPAAGV</sequence>
<dbReference type="EMBL" id="BAABHM010000017">
    <property type="protein sequence ID" value="GAA4713231.1"/>
    <property type="molecule type" value="Genomic_DNA"/>
</dbReference>
<comment type="caution">
    <text evidence="1">The sequence shown here is derived from an EMBL/GenBank/DDBJ whole genome shotgun (WGS) entry which is preliminary data.</text>
</comment>
<proteinExistence type="predicted"/>
<name>A0ABP8XRB1_9MICO</name>
<dbReference type="Proteomes" id="UP001500843">
    <property type="component" value="Unassembled WGS sequence"/>
</dbReference>
<evidence type="ECO:0000313" key="2">
    <source>
        <dbReference type="Proteomes" id="UP001500843"/>
    </source>
</evidence>
<organism evidence="1 2">
    <name type="scientific">Promicromonospora umidemergens</name>
    <dbReference type="NCBI Taxonomy" id="629679"/>
    <lineage>
        <taxon>Bacteria</taxon>
        <taxon>Bacillati</taxon>
        <taxon>Actinomycetota</taxon>
        <taxon>Actinomycetes</taxon>
        <taxon>Micrococcales</taxon>
        <taxon>Promicromonosporaceae</taxon>
        <taxon>Promicromonospora</taxon>
    </lineage>
</organism>
<protein>
    <submittedName>
        <fullName evidence="1">Uncharacterized protein</fullName>
    </submittedName>
</protein>
<gene>
    <name evidence="1" type="ORF">GCM10023198_40290</name>
</gene>
<accession>A0ABP8XRB1</accession>